<evidence type="ECO:0000256" key="2">
    <source>
        <dbReference type="ARBA" id="ARBA00022723"/>
    </source>
</evidence>
<evidence type="ECO:0000256" key="3">
    <source>
        <dbReference type="ARBA" id="ARBA00023004"/>
    </source>
</evidence>
<dbReference type="Pfam" id="PF13442">
    <property type="entry name" value="Cytochrome_CBB3"/>
    <property type="match status" value="1"/>
</dbReference>
<dbReference type="PANTHER" id="PTHR40394">
    <property type="entry name" value="LIPOPROTEIN-RELATED"/>
    <property type="match status" value="1"/>
</dbReference>
<feature type="region of interest" description="Disordered" evidence="5">
    <location>
        <begin position="297"/>
        <end position="317"/>
    </location>
</feature>
<dbReference type="PROSITE" id="PS51007">
    <property type="entry name" value="CYTC"/>
    <property type="match status" value="1"/>
</dbReference>
<keyword evidence="2 4" id="KW-0479">Metal-binding</keyword>
<feature type="compositionally biased region" description="Basic and acidic residues" evidence="5">
    <location>
        <begin position="308"/>
        <end position="317"/>
    </location>
</feature>
<organism evidence="7 8">
    <name type="scientific">Corallococcus exercitus</name>
    <dbReference type="NCBI Taxonomy" id="2316736"/>
    <lineage>
        <taxon>Bacteria</taxon>
        <taxon>Pseudomonadati</taxon>
        <taxon>Myxococcota</taxon>
        <taxon>Myxococcia</taxon>
        <taxon>Myxococcales</taxon>
        <taxon>Cystobacterineae</taxon>
        <taxon>Myxococcaceae</taxon>
        <taxon>Corallococcus</taxon>
    </lineage>
</organism>
<name>A0A7Y4KHE6_9BACT</name>
<dbReference type="SUPFAM" id="SSF46626">
    <property type="entry name" value="Cytochrome c"/>
    <property type="match status" value="1"/>
</dbReference>
<dbReference type="Gene3D" id="1.10.760.10">
    <property type="entry name" value="Cytochrome c-like domain"/>
    <property type="match status" value="2"/>
</dbReference>
<evidence type="ECO:0000256" key="1">
    <source>
        <dbReference type="ARBA" id="ARBA00022617"/>
    </source>
</evidence>
<dbReference type="PROSITE" id="PS51257">
    <property type="entry name" value="PROKAR_LIPOPROTEIN"/>
    <property type="match status" value="1"/>
</dbReference>
<dbReference type="GO" id="GO:0046872">
    <property type="term" value="F:metal ion binding"/>
    <property type="evidence" value="ECO:0007669"/>
    <property type="project" value="UniProtKB-KW"/>
</dbReference>
<gene>
    <name evidence="7" type="ORF">HMI49_10950</name>
</gene>
<keyword evidence="8" id="KW-1185">Reference proteome</keyword>
<keyword evidence="3 4" id="KW-0408">Iron</keyword>
<accession>A0A7Y4KHE6</accession>
<dbReference type="PANTHER" id="PTHR40394:SF2">
    <property type="entry name" value="QUINOL:CYTOCHROME C OXIDOREDUCTASE MEMBRANE PROTEIN"/>
    <property type="match status" value="1"/>
</dbReference>
<dbReference type="AlphaFoldDB" id="A0A7Y4KHE6"/>
<evidence type="ECO:0000256" key="5">
    <source>
        <dbReference type="SAM" id="MobiDB-lite"/>
    </source>
</evidence>
<protein>
    <recommendedName>
        <fullName evidence="6">Cytochrome c domain-containing protein</fullName>
    </recommendedName>
</protein>
<sequence>MRRWMLTVLLGGTVACVDTDPMASQPRAEAFEASTFFDDGRAMRPLVRGTVAREWRTRGDSSGLTAEGGWLQAVPVPLTRELLEEGRTAYETWCAVCHGLTGDGDAIVARKMPLRRPPGLFVPHDHAAQVVYGVVEGEAPYTGTQAVTARAGPEAFPLPERVDGWGAVRDTSDAGRPGAALSWARDAGWPQAWAVSPVGPESRPGAPGSPDAGRVTVSDAAAARARQHALVGGRGLAMEGRLDEPSTTGDLPHPPGFYFAVISDGFGVMPAYGPQLAPHERWAVVAYLRALGRSQRAPLTAAPPDVQARLRQEVRTR</sequence>
<proteinExistence type="predicted"/>
<evidence type="ECO:0000313" key="7">
    <source>
        <dbReference type="EMBL" id="NOK33717.1"/>
    </source>
</evidence>
<dbReference type="InterPro" id="IPR036909">
    <property type="entry name" value="Cyt_c-like_dom_sf"/>
</dbReference>
<comment type="caution">
    <text evidence="7">The sequence shown here is derived from an EMBL/GenBank/DDBJ whole genome shotgun (WGS) entry which is preliminary data.</text>
</comment>
<dbReference type="InterPro" id="IPR009056">
    <property type="entry name" value="Cyt_c-like_dom"/>
</dbReference>
<evidence type="ECO:0000256" key="4">
    <source>
        <dbReference type="PROSITE-ProRule" id="PRU00433"/>
    </source>
</evidence>
<reference evidence="7 8" key="1">
    <citation type="submission" date="2020-05" db="EMBL/GenBank/DDBJ databases">
        <authorList>
            <person name="Whitworth D."/>
        </authorList>
    </citation>
    <scope>NUCLEOTIDE SEQUENCE [LARGE SCALE GENOMIC DNA]</scope>
    <source>
        <strain evidence="7 8">AB043B</strain>
    </source>
</reference>
<keyword evidence="1 4" id="KW-0349">Heme</keyword>
<dbReference type="EMBL" id="JABFJV010000045">
    <property type="protein sequence ID" value="NOK33717.1"/>
    <property type="molecule type" value="Genomic_DNA"/>
</dbReference>
<dbReference type="Proteomes" id="UP000563426">
    <property type="component" value="Unassembled WGS sequence"/>
</dbReference>
<dbReference type="GO" id="GO:0020037">
    <property type="term" value="F:heme binding"/>
    <property type="evidence" value="ECO:0007669"/>
    <property type="project" value="InterPro"/>
</dbReference>
<feature type="region of interest" description="Disordered" evidence="5">
    <location>
        <begin position="195"/>
        <end position="218"/>
    </location>
</feature>
<dbReference type="RefSeq" id="WP_171434507.1">
    <property type="nucleotide sequence ID" value="NZ_JABFJV010000045.1"/>
</dbReference>
<dbReference type="GO" id="GO:0009055">
    <property type="term" value="F:electron transfer activity"/>
    <property type="evidence" value="ECO:0007669"/>
    <property type="project" value="InterPro"/>
</dbReference>
<feature type="domain" description="Cytochrome c" evidence="6">
    <location>
        <begin position="81"/>
        <end position="292"/>
    </location>
</feature>
<evidence type="ECO:0000259" key="6">
    <source>
        <dbReference type="PROSITE" id="PS51007"/>
    </source>
</evidence>
<evidence type="ECO:0000313" key="8">
    <source>
        <dbReference type="Proteomes" id="UP000563426"/>
    </source>
</evidence>